<evidence type="ECO:0000256" key="3">
    <source>
        <dbReference type="ARBA" id="ARBA00022692"/>
    </source>
</evidence>
<keyword evidence="7 8" id="KW-0807">Transducer</keyword>
<evidence type="ECO:0000256" key="5">
    <source>
        <dbReference type="ARBA" id="ARBA00023136"/>
    </source>
</evidence>
<feature type="transmembrane region" description="Helical" evidence="8">
    <location>
        <begin position="136"/>
        <end position="157"/>
    </location>
</feature>
<feature type="transmembrane region" description="Helical" evidence="8">
    <location>
        <begin position="6"/>
        <end position="22"/>
    </location>
</feature>
<dbReference type="AlphaFoldDB" id="A0A7R8UFM8"/>
<comment type="similarity">
    <text evidence="8">Belongs to the insect chemoreceptor superfamily. Gustatory receptor (GR) family.</text>
</comment>
<feature type="transmembrane region" description="Helical" evidence="8">
    <location>
        <begin position="410"/>
        <end position="429"/>
    </location>
</feature>
<protein>
    <recommendedName>
        <fullName evidence="8">Gustatory receptor</fullName>
    </recommendedName>
</protein>
<feature type="transmembrane region" description="Helical" evidence="8">
    <location>
        <begin position="97"/>
        <end position="121"/>
    </location>
</feature>
<evidence type="ECO:0000313" key="10">
    <source>
        <dbReference type="Proteomes" id="UP000594454"/>
    </source>
</evidence>
<keyword evidence="10" id="KW-1185">Reference proteome</keyword>
<feature type="transmembrane region" description="Helical" evidence="8">
    <location>
        <begin position="441"/>
        <end position="463"/>
    </location>
</feature>
<keyword evidence="3 8" id="KW-0812">Transmembrane</keyword>
<comment type="function">
    <text evidence="8">Gustatory receptor which mediates acceptance or avoidance behavior, depending on its substrates.</text>
</comment>
<feature type="transmembrane region" description="Helical" evidence="8">
    <location>
        <begin position="226"/>
        <end position="246"/>
    </location>
</feature>
<keyword evidence="6 8" id="KW-0675">Receptor</keyword>
<dbReference type="EMBL" id="LR899009">
    <property type="protein sequence ID" value="CAD7079952.1"/>
    <property type="molecule type" value="Genomic_DNA"/>
</dbReference>
<dbReference type="GO" id="GO:0005886">
    <property type="term" value="C:plasma membrane"/>
    <property type="evidence" value="ECO:0007669"/>
    <property type="project" value="UniProtKB-SubCell"/>
</dbReference>
<dbReference type="GO" id="GO:0043025">
    <property type="term" value="C:neuronal cell body"/>
    <property type="evidence" value="ECO:0007669"/>
    <property type="project" value="TreeGrafter"/>
</dbReference>
<feature type="transmembrane region" description="Helical" evidence="8">
    <location>
        <begin position="313"/>
        <end position="331"/>
    </location>
</feature>
<dbReference type="GO" id="GO:0007635">
    <property type="term" value="P:chemosensory behavior"/>
    <property type="evidence" value="ECO:0007669"/>
    <property type="project" value="TreeGrafter"/>
</dbReference>
<evidence type="ECO:0000256" key="6">
    <source>
        <dbReference type="ARBA" id="ARBA00023170"/>
    </source>
</evidence>
<dbReference type="Proteomes" id="UP000594454">
    <property type="component" value="Chromosome 1"/>
</dbReference>
<keyword evidence="5 8" id="KW-0472">Membrane</keyword>
<sequence length="473" mass="54565">MLPHFAFFVVILLIISVSRLLWIRYNVINEIMVILCTADGNSKITHAFKTAIRPVYVKIYKYFSIPSTVTKNPEDVINMIMKTNDALSDACELSNRFFAYQLVIIVAIAFFTTLFDLYYLLDILIQHSRDQEPTDISFILFFAAQLVYYVIVIFLLVQESYFLGITPLRCKVDEGKKRIELSKPGLALTLTNLIAYTFCAYSAFTYDKIMYNFFIDSVIADFGSKTILSLTAIVFYVINITGLINLKKVIDCIEFIHVVDKKLEGLNRPMDFNFIMKWGVLSIATLMSASCTFSMICAFLLRRVNLPVRPPLILVFVQPQALVIFITAMFVTSSKSIFYRFNAVNKILSNLLREIIITDEILAKRKGLKRGPLKLTSESNYYHIINEVETICETIVDVAELSNEYFGYPLLTIFSFVFIIMLFDSYYVLYFVFRFKESVKYQYLTIFAAMQMLYYIIHAFFIVNGAIKAENEV</sequence>
<feature type="transmembrane region" description="Helical" evidence="8">
    <location>
        <begin position="186"/>
        <end position="206"/>
    </location>
</feature>
<dbReference type="GO" id="GO:0008049">
    <property type="term" value="P:male courtship behavior"/>
    <property type="evidence" value="ECO:0007669"/>
    <property type="project" value="TreeGrafter"/>
</dbReference>
<evidence type="ECO:0000313" key="9">
    <source>
        <dbReference type="EMBL" id="CAD7079952.1"/>
    </source>
</evidence>
<keyword evidence="2 8" id="KW-1003">Cell membrane</keyword>
<accession>A0A7R8UFM8</accession>
<evidence type="ECO:0000256" key="1">
    <source>
        <dbReference type="ARBA" id="ARBA00004651"/>
    </source>
</evidence>
<comment type="subcellular location">
    <subcellularLocation>
        <location evidence="1 8">Cell membrane</location>
        <topology evidence="1 8">Multi-pass membrane protein</topology>
    </subcellularLocation>
</comment>
<evidence type="ECO:0000256" key="4">
    <source>
        <dbReference type="ARBA" id="ARBA00022989"/>
    </source>
</evidence>
<reference evidence="9 10" key="1">
    <citation type="submission" date="2020-11" db="EMBL/GenBank/DDBJ databases">
        <authorList>
            <person name="Wallbank WR R."/>
            <person name="Pardo Diaz C."/>
            <person name="Kozak K."/>
            <person name="Martin S."/>
            <person name="Jiggins C."/>
            <person name="Moest M."/>
            <person name="Warren A I."/>
            <person name="Generalovic N T."/>
            <person name="Byers J.R.P. K."/>
            <person name="Montejo-Kovacevich G."/>
            <person name="Yen C E."/>
        </authorList>
    </citation>
    <scope>NUCLEOTIDE SEQUENCE [LARGE SCALE GENOMIC DNA]</scope>
</reference>
<proteinExistence type="inferred from homology"/>
<dbReference type="InParanoid" id="A0A7R8UFM8"/>
<dbReference type="PANTHER" id="PTHR21143:SF104">
    <property type="entry name" value="GUSTATORY RECEPTOR 8A-RELATED"/>
    <property type="match status" value="1"/>
</dbReference>
<dbReference type="GO" id="GO:0050909">
    <property type="term" value="P:sensory perception of taste"/>
    <property type="evidence" value="ECO:0007669"/>
    <property type="project" value="InterPro"/>
</dbReference>
<evidence type="ECO:0000256" key="7">
    <source>
        <dbReference type="ARBA" id="ARBA00023224"/>
    </source>
</evidence>
<dbReference type="GO" id="GO:0030425">
    <property type="term" value="C:dendrite"/>
    <property type="evidence" value="ECO:0007669"/>
    <property type="project" value="TreeGrafter"/>
</dbReference>
<evidence type="ECO:0000256" key="2">
    <source>
        <dbReference type="ARBA" id="ARBA00022475"/>
    </source>
</evidence>
<dbReference type="InterPro" id="IPR013604">
    <property type="entry name" value="7TM_chemorcpt"/>
</dbReference>
<dbReference type="GO" id="GO:0007165">
    <property type="term" value="P:signal transduction"/>
    <property type="evidence" value="ECO:0007669"/>
    <property type="project" value="UniProtKB-KW"/>
</dbReference>
<gene>
    <name evidence="9" type="ORF">HERILL_LOCUS3135</name>
</gene>
<name>A0A7R8UFM8_HERIL</name>
<evidence type="ECO:0000256" key="8">
    <source>
        <dbReference type="RuleBase" id="RU363108"/>
    </source>
</evidence>
<dbReference type="PANTHER" id="PTHR21143">
    <property type="entry name" value="INVERTEBRATE GUSTATORY RECEPTOR"/>
    <property type="match status" value="1"/>
</dbReference>
<dbReference type="GO" id="GO:0030424">
    <property type="term" value="C:axon"/>
    <property type="evidence" value="ECO:0007669"/>
    <property type="project" value="TreeGrafter"/>
</dbReference>
<feature type="transmembrane region" description="Helical" evidence="8">
    <location>
        <begin position="278"/>
        <end position="301"/>
    </location>
</feature>
<organism evidence="9 10">
    <name type="scientific">Hermetia illucens</name>
    <name type="common">Black soldier fly</name>
    <dbReference type="NCBI Taxonomy" id="343691"/>
    <lineage>
        <taxon>Eukaryota</taxon>
        <taxon>Metazoa</taxon>
        <taxon>Ecdysozoa</taxon>
        <taxon>Arthropoda</taxon>
        <taxon>Hexapoda</taxon>
        <taxon>Insecta</taxon>
        <taxon>Pterygota</taxon>
        <taxon>Neoptera</taxon>
        <taxon>Endopterygota</taxon>
        <taxon>Diptera</taxon>
        <taxon>Brachycera</taxon>
        <taxon>Stratiomyomorpha</taxon>
        <taxon>Stratiomyidae</taxon>
        <taxon>Hermetiinae</taxon>
        <taxon>Hermetia</taxon>
    </lineage>
</organism>
<comment type="caution">
    <text evidence="8">Lacks conserved residue(s) required for the propagation of feature annotation.</text>
</comment>
<keyword evidence="4 8" id="KW-1133">Transmembrane helix</keyword>
<dbReference type="Pfam" id="PF08395">
    <property type="entry name" value="7tm_7"/>
    <property type="match status" value="2"/>
</dbReference>